<dbReference type="PROSITE" id="PS01229">
    <property type="entry name" value="COF_2"/>
    <property type="match status" value="1"/>
</dbReference>
<evidence type="ECO:0000313" key="2">
    <source>
        <dbReference type="Proteomes" id="UP000824133"/>
    </source>
</evidence>
<keyword evidence="1" id="KW-0378">Hydrolase</keyword>
<organism evidence="1 2">
    <name type="scientific">Candidatus Olsenella excrementavium</name>
    <dbReference type="NCBI Taxonomy" id="2838709"/>
    <lineage>
        <taxon>Bacteria</taxon>
        <taxon>Bacillati</taxon>
        <taxon>Actinomycetota</taxon>
        <taxon>Coriobacteriia</taxon>
        <taxon>Coriobacteriales</taxon>
        <taxon>Atopobiaceae</taxon>
        <taxon>Olsenella</taxon>
    </lineage>
</organism>
<comment type="caution">
    <text evidence="1">The sequence shown here is derived from an EMBL/GenBank/DDBJ whole genome shotgun (WGS) entry which is preliminary data.</text>
</comment>
<protein>
    <submittedName>
        <fullName evidence="1">HAD family hydrolase</fullName>
    </submittedName>
</protein>
<dbReference type="Proteomes" id="UP000824133">
    <property type="component" value="Unassembled WGS sequence"/>
</dbReference>
<dbReference type="AlphaFoldDB" id="A0A9D1ZBE7"/>
<proteinExistence type="predicted"/>
<evidence type="ECO:0000313" key="1">
    <source>
        <dbReference type="EMBL" id="HIY79512.1"/>
    </source>
</evidence>
<dbReference type="GO" id="GO:0005829">
    <property type="term" value="C:cytosol"/>
    <property type="evidence" value="ECO:0007669"/>
    <property type="project" value="TreeGrafter"/>
</dbReference>
<accession>A0A9D1ZBE7</accession>
<dbReference type="Gene3D" id="3.40.50.1000">
    <property type="entry name" value="HAD superfamily/HAD-like"/>
    <property type="match status" value="1"/>
</dbReference>
<dbReference type="EMBL" id="DXCP01000028">
    <property type="protein sequence ID" value="HIY79512.1"/>
    <property type="molecule type" value="Genomic_DNA"/>
</dbReference>
<dbReference type="Pfam" id="PF08282">
    <property type="entry name" value="Hydrolase_3"/>
    <property type="match status" value="1"/>
</dbReference>
<dbReference type="GO" id="GO:0000287">
    <property type="term" value="F:magnesium ion binding"/>
    <property type="evidence" value="ECO:0007669"/>
    <property type="project" value="TreeGrafter"/>
</dbReference>
<dbReference type="GO" id="GO:0016791">
    <property type="term" value="F:phosphatase activity"/>
    <property type="evidence" value="ECO:0007669"/>
    <property type="project" value="TreeGrafter"/>
</dbReference>
<sequence length="266" mass="29241">MSVSGVYAFFDIDGTLVYRDECHLNGVPTVRVRDALERFVAAGGRCVLCTGRPRGLVVPEVASLPFSGYVLMDGARVELGDRVVRDVSMPAELVRGALEEMERLDLSMIIESADLNVSLDRGENWFPHVTTVRTAREVEELRPDVRFSKIVFHNHELEKFLGSEFLRENFVLYQLGDGMNEVTVEGINKGTGLLALVDALDERPARTYAFGDSENDLPMLEAADVGVAMGNAQAHVIDRVRELGGYVTDGVLQDGVATALEHFGLI</sequence>
<dbReference type="PANTHER" id="PTHR10000:SF8">
    <property type="entry name" value="HAD SUPERFAMILY HYDROLASE-LIKE, TYPE 3"/>
    <property type="match status" value="1"/>
</dbReference>
<dbReference type="PANTHER" id="PTHR10000">
    <property type="entry name" value="PHOSPHOSERINE PHOSPHATASE"/>
    <property type="match status" value="1"/>
</dbReference>
<reference evidence="1" key="2">
    <citation type="submission" date="2021-04" db="EMBL/GenBank/DDBJ databases">
        <authorList>
            <person name="Gilroy R."/>
        </authorList>
    </citation>
    <scope>NUCLEOTIDE SEQUENCE</scope>
    <source>
        <strain evidence="1">ChiHjej10B9-743</strain>
    </source>
</reference>
<dbReference type="SUPFAM" id="SSF56784">
    <property type="entry name" value="HAD-like"/>
    <property type="match status" value="1"/>
</dbReference>
<dbReference type="Gene3D" id="3.30.1240.10">
    <property type="match status" value="1"/>
</dbReference>
<dbReference type="InterPro" id="IPR023214">
    <property type="entry name" value="HAD_sf"/>
</dbReference>
<gene>
    <name evidence="1" type="ORF">IAA42_03655</name>
</gene>
<dbReference type="InterPro" id="IPR036412">
    <property type="entry name" value="HAD-like_sf"/>
</dbReference>
<reference evidence="1" key="1">
    <citation type="journal article" date="2021" name="PeerJ">
        <title>Extensive microbial diversity within the chicken gut microbiome revealed by metagenomics and culture.</title>
        <authorList>
            <person name="Gilroy R."/>
            <person name="Ravi A."/>
            <person name="Getino M."/>
            <person name="Pursley I."/>
            <person name="Horton D.L."/>
            <person name="Alikhan N.F."/>
            <person name="Baker D."/>
            <person name="Gharbi K."/>
            <person name="Hall N."/>
            <person name="Watson M."/>
            <person name="Adriaenssens E.M."/>
            <person name="Foster-Nyarko E."/>
            <person name="Jarju S."/>
            <person name="Secka A."/>
            <person name="Antonio M."/>
            <person name="Oren A."/>
            <person name="Chaudhuri R.R."/>
            <person name="La Ragione R."/>
            <person name="Hildebrand F."/>
            <person name="Pallen M.J."/>
        </authorList>
    </citation>
    <scope>NUCLEOTIDE SEQUENCE</scope>
    <source>
        <strain evidence="1">ChiHjej10B9-743</strain>
    </source>
</reference>
<name>A0A9D1ZBE7_9ACTN</name>